<feature type="region of interest" description="Disordered" evidence="3">
    <location>
        <begin position="1"/>
        <end position="39"/>
    </location>
</feature>
<evidence type="ECO:0000256" key="2">
    <source>
        <dbReference type="PROSITE-ProRule" id="PRU00259"/>
    </source>
</evidence>
<reference evidence="4" key="1">
    <citation type="submission" date="2020-07" db="EMBL/GenBank/DDBJ databases">
        <authorList>
            <person name="Lin J."/>
        </authorList>
    </citation>
    <scope>NUCLEOTIDE SEQUENCE</scope>
</reference>
<dbReference type="InterPro" id="IPR000225">
    <property type="entry name" value="Armadillo"/>
</dbReference>
<dbReference type="AlphaFoldDB" id="A0A6V7PNR3"/>
<evidence type="ECO:0000256" key="1">
    <source>
        <dbReference type="ARBA" id="ARBA00022786"/>
    </source>
</evidence>
<keyword evidence="1" id="KW-0833">Ubl conjugation pathway</keyword>
<dbReference type="PANTHER" id="PTHR23315">
    <property type="entry name" value="U BOX DOMAIN-CONTAINING"/>
    <property type="match status" value="1"/>
</dbReference>
<evidence type="ECO:0000256" key="3">
    <source>
        <dbReference type="SAM" id="MobiDB-lite"/>
    </source>
</evidence>
<name>A0A6V7PNR3_ANACO</name>
<protein>
    <recommendedName>
        <fullName evidence="5">U-box domain-containing protein 4</fullName>
    </recommendedName>
</protein>
<dbReference type="InterPro" id="IPR011989">
    <property type="entry name" value="ARM-like"/>
</dbReference>
<feature type="repeat" description="ARM" evidence="2">
    <location>
        <begin position="33"/>
        <end position="75"/>
    </location>
</feature>
<dbReference type="PROSITE" id="PS50176">
    <property type="entry name" value="ARM_REPEAT"/>
    <property type="match status" value="1"/>
</dbReference>
<dbReference type="InterPro" id="IPR016024">
    <property type="entry name" value="ARM-type_fold"/>
</dbReference>
<proteinExistence type="predicted"/>
<sequence length="253" mass="25056">MEVERAEPVGGGGAAAGAGEGPDGAAGADRGRGGDPALVPLLRSADPAAQESAATALLNLSLAEANRAAIAGAPGGIKGLVHALRTGTAAAKQNAACALLSLAMAEEHRAAVGASGAVPALVALMVGGSSRGKKDALTALYKLCALRRNKERAPGGDSRGSEAIVAAGGVGALVEAVEDGPARGRELAVHALLQLCADCPQNRALLVREGAIPPLVALSQSAAASARVKHKAEKLLGYLREQRQEGVEATATP</sequence>
<gene>
    <name evidence="4" type="ORF">CB5_LOCUS15705</name>
</gene>
<accession>A0A6V7PNR3</accession>
<dbReference type="SUPFAM" id="SSF48371">
    <property type="entry name" value="ARM repeat"/>
    <property type="match status" value="1"/>
</dbReference>
<evidence type="ECO:0000313" key="4">
    <source>
        <dbReference type="EMBL" id="CAD1832494.1"/>
    </source>
</evidence>
<dbReference type="Gene3D" id="1.25.10.10">
    <property type="entry name" value="Leucine-rich Repeat Variant"/>
    <property type="match status" value="2"/>
</dbReference>
<dbReference type="SMART" id="SM00185">
    <property type="entry name" value="ARM"/>
    <property type="match status" value="4"/>
</dbReference>
<feature type="compositionally biased region" description="Gly residues" evidence="3">
    <location>
        <begin position="9"/>
        <end position="24"/>
    </location>
</feature>
<dbReference type="Pfam" id="PF00514">
    <property type="entry name" value="Arm"/>
    <property type="match status" value="2"/>
</dbReference>
<dbReference type="PANTHER" id="PTHR23315:SF129">
    <property type="entry name" value="ARM REPEAT SUPERFAMILY PROTEIN"/>
    <property type="match status" value="1"/>
</dbReference>
<dbReference type="EMBL" id="LR862150">
    <property type="protein sequence ID" value="CAD1832494.1"/>
    <property type="molecule type" value="Genomic_DNA"/>
</dbReference>
<organism evidence="4">
    <name type="scientific">Ananas comosus var. bracteatus</name>
    <name type="common">red pineapple</name>
    <dbReference type="NCBI Taxonomy" id="296719"/>
    <lineage>
        <taxon>Eukaryota</taxon>
        <taxon>Viridiplantae</taxon>
        <taxon>Streptophyta</taxon>
        <taxon>Embryophyta</taxon>
        <taxon>Tracheophyta</taxon>
        <taxon>Spermatophyta</taxon>
        <taxon>Magnoliopsida</taxon>
        <taxon>Liliopsida</taxon>
        <taxon>Poales</taxon>
        <taxon>Bromeliaceae</taxon>
        <taxon>Bromelioideae</taxon>
        <taxon>Ananas</taxon>
    </lineage>
</organism>
<evidence type="ECO:0008006" key="5">
    <source>
        <dbReference type="Google" id="ProtNLM"/>
    </source>
</evidence>